<dbReference type="InterPro" id="IPR038726">
    <property type="entry name" value="PDDEXK_AddAB-type"/>
</dbReference>
<protein>
    <recommendedName>
        <fullName evidence="1">PD-(D/E)XK endonuclease-like domain-containing protein</fullName>
    </recommendedName>
</protein>
<evidence type="ECO:0000259" key="1">
    <source>
        <dbReference type="Pfam" id="PF12705"/>
    </source>
</evidence>
<dbReference type="Pfam" id="PF12705">
    <property type="entry name" value="PDDEXK_1"/>
    <property type="match status" value="1"/>
</dbReference>
<dbReference type="EMBL" id="PFPS01000076">
    <property type="protein sequence ID" value="PJA02235.1"/>
    <property type="molecule type" value="Genomic_DNA"/>
</dbReference>
<name>A0A2M7VK57_9BACT</name>
<gene>
    <name evidence="2" type="ORF">COX73_01815</name>
</gene>
<dbReference type="InterPro" id="IPR011604">
    <property type="entry name" value="PDDEXK-like_dom_sf"/>
</dbReference>
<feature type="domain" description="PD-(D/E)XK endonuclease-like" evidence="1">
    <location>
        <begin position="87"/>
        <end position="205"/>
    </location>
</feature>
<dbReference type="Gene3D" id="3.90.320.10">
    <property type="match status" value="1"/>
</dbReference>
<evidence type="ECO:0000313" key="3">
    <source>
        <dbReference type="Proteomes" id="UP000231469"/>
    </source>
</evidence>
<reference evidence="3" key="1">
    <citation type="submission" date="2017-09" db="EMBL/GenBank/DDBJ databases">
        <title>Depth-based differentiation of microbial function through sediment-hosted aquifers and enrichment of novel symbionts in the deep terrestrial subsurface.</title>
        <authorList>
            <person name="Probst A.J."/>
            <person name="Ladd B."/>
            <person name="Jarett J.K."/>
            <person name="Geller-Mcgrath D.E."/>
            <person name="Sieber C.M.K."/>
            <person name="Emerson J.B."/>
            <person name="Anantharaman K."/>
            <person name="Thomas B.C."/>
            <person name="Malmstrom R."/>
            <person name="Stieglmeier M."/>
            <person name="Klingl A."/>
            <person name="Woyke T."/>
            <person name="Ryan C.M."/>
            <person name="Banfield J.F."/>
        </authorList>
    </citation>
    <scope>NUCLEOTIDE SEQUENCE [LARGE SCALE GENOMIC DNA]</scope>
</reference>
<dbReference type="Proteomes" id="UP000231469">
    <property type="component" value="Unassembled WGS sequence"/>
</dbReference>
<organism evidence="2 3">
    <name type="scientific">bacterium (Candidatus Gribaldobacteria) CG_4_10_14_0_2_um_filter_36_18</name>
    <dbReference type="NCBI Taxonomy" id="2014264"/>
    <lineage>
        <taxon>Bacteria</taxon>
        <taxon>Candidatus Gribaldobacteria</taxon>
    </lineage>
</organism>
<dbReference type="PANTHER" id="PTHR36531:SF2">
    <property type="entry name" value="CRISPR-ASSOCIATED EXONUCLEASE CAS4"/>
    <property type="match status" value="1"/>
</dbReference>
<sequence length="239" mass="28464">MLKELIDQFYLDQQKNKEQTRFYITDSGKCPRSVFFKFKNAPRKKMDARLLRIFEKGEYLHRNIFNILYRLRIGMTTEIPIPAQEIVSGRADAILCINNENYVLDIKSMNSMVFRNLTEPKEENIYQIQLYLHFFKIKKGILLYIDKDQQNIKEFQIEYDPNLTKSLLRDFEELKKKIEADVVPKRFAGWPDNWQCQYCQFREICSMADGGEMNWNDFKNKIESQSPQGMTGSEENNFS</sequence>
<dbReference type="AlphaFoldDB" id="A0A2M7VK57"/>
<evidence type="ECO:0000313" key="2">
    <source>
        <dbReference type="EMBL" id="PJA02235.1"/>
    </source>
</evidence>
<dbReference type="PANTHER" id="PTHR36531">
    <property type="entry name" value="CRISPR-ASSOCIATED EXONUCLEASE CAS4"/>
    <property type="match status" value="1"/>
</dbReference>
<proteinExistence type="predicted"/>
<comment type="caution">
    <text evidence="2">The sequence shown here is derived from an EMBL/GenBank/DDBJ whole genome shotgun (WGS) entry which is preliminary data.</text>
</comment>
<dbReference type="InterPro" id="IPR051827">
    <property type="entry name" value="Cas4_exonuclease"/>
</dbReference>
<accession>A0A2M7VK57</accession>